<evidence type="ECO:0000259" key="1">
    <source>
        <dbReference type="Pfam" id="PF06114"/>
    </source>
</evidence>
<accession>A0ABW3U214</accession>
<dbReference type="EMBL" id="JBHTLT010000127">
    <property type="protein sequence ID" value="MFD1206687.1"/>
    <property type="molecule type" value="Genomic_DNA"/>
</dbReference>
<dbReference type="RefSeq" id="WP_381482306.1">
    <property type="nucleotide sequence ID" value="NZ_JBHTLT010000127.1"/>
</dbReference>
<sequence length="169" mass="19980">MTHQQKNYHQNHMEAYIYKLLNEMNITHPLQLNMFDISDKLGVYLHLYEGSSRGIIDGDEKYIFLNKNLSPPELQQDFGHELHHVLHHAGDQRKMHPLFIELQERQSNSFMYEFCVPTYMLQSVNLPLDKTDAIKMIVALFNVTPIFAAERLNRYYQRSFANRIVYGGF</sequence>
<protein>
    <submittedName>
        <fullName evidence="2">ImmA/IrrE family metallo-endopeptidase</fullName>
    </submittedName>
</protein>
<keyword evidence="3" id="KW-1185">Reference proteome</keyword>
<feature type="domain" description="IrrE N-terminal-like" evidence="1">
    <location>
        <begin position="57"/>
        <end position="153"/>
    </location>
</feature>
<organism evidence="2 3">
    <name type="scientific">Sporosarcina contaminans</name>
    <dbReference type="NCBI Taxonomy" id="633403"/>
    <lineage>
        <taxon>Bacteria</taxon>
        <taxon>Bacillati</taxon>
        <taxon>Bacillota</taxon>
        <taxon>Bacilli</taxon>
        <taxon>Bacillales</taxon>
        <taxon>Caryophanaceae</taxon>
        <taxon>Sporosarcina</taxon>
    </lineage>
</organism>
<dbReference type="Pfam" id="PF06114">
    <property type="entry name" value="Peptidase_M78"/>
    <property type="match status" value="1"/>
</dbReference>
<dbReference type="Gene3D" id="1.10.10.2910">
    <property type="match status" value="1"/>
</dbReference>
<evidence type="ECO:0000313" key="3">
    <source>
        <dbReference type="Proteomes" id="UP001597231"/>
    </source>
</evidence>
<comment type="caution">
    <text evidence="2">The sequence shown here is derived from an EMBL/GenBank/DDBJ whole genome shotgun (WGS) entry which is preliminary data.</text>
</comment>
<dbReference type="Proteomes" id="UP001597231">
    <property type="component" value="Unassembled WGS sequence"/>
</dbReference>
<dbReference type="InterPro" id="IPR010359">
    <property type="entry name" value="IrrE_HExxH"/>
</dbReference>
<reference evidence="3" key="1">
    <citation type="journal article" date="2019" name="Int. J. Syst. Evol. Microbiol.">
        <title>The Global Catalogue of Microorganisms (GCM) 10K type strain sequencing project: providing services to taxonomists for standard genome sequencing and annotation.</title>
        <authorList>
            <consortium name="The Broad Institute Genomics Platform"/>
            <consortium name="The Broad Institute Genome Sequencing Center for Infectious Disease"/>
            <person name="Wu L."/>
            <person name="Ma J."/>
        </authorList>
    </citation>
    <scope>NUCLEOTIDE SEQUENCE [LARGE SCALE GENOMIC DNA]</scope>
    <source>
        <strain evidence="3">CCUG 53915</strain>
    </source>
</reference>
<proteinExistence type="predicted"/>
<gene>
    <name evidence="2" type="ORF">ACFQ38_16440</name>
</gene>
<name>A0ABW3U214_9BACL</name>
<evidence type="ECO:0000313" key="2">
    <source>
        <dbReference type="EMBL" id="MFD1206687.1"/>
    </source>
</evidence>